<dbReference type="GO" id="GO:0008270">
    <property type="term" value="F:zinc ion binding"/>
    <property type="evidence" value="ECO:0007669"/>
    <property type="project" value="InterPro"/>
</dbReference>
<dbReference type="InterPro" id="IPR021109">
    <property type="entry name" value="Peptidase_aspartic_dom_sf"/>
</dbReference>
<protein>
    <recommendedName>
        <fullName evidence="1">CCHC-type domain-containing protein</fullName>
    </recommendedName>
</protein>
<dbReference type="InterPro" id="IPR050951">
    <property type="entry name" value="Retrovirus_Pol_polyprotein"/>
</dbReference>
<feature type="domain" description="CCHC-type" evidence="1">
    <location>
        <begin position="78"/>
        <end position="94"/>
    </location>
</feature>
<dbReference type="EMBL" id="JANPWB010000006">
    <property type="protein sequence ID" value="KAJ1177256.1"/>
    <property type="molecule type" value="Genomic_DNA"/>
</dbReference>
<dbReference type="PANTHER" id="PTHR37984">
    <property type="entry name" value="PROTEIN CBG26694"/>
    <property type="match status" value="1"/>
</dbReference>
<dbReference type="SUPFAM" id="SSF50630">
    <property type="entry name" value="Acid proteases"/>
    <property type="match status" value="1"/>
</dbReference>
<gene>
    <name evidence="2" type="ORF">NDU88_002517</name>
</gene>
<reference evidence="2" key="1">
    <citation type="journal article" date="2022" name="bioRxiv">
        <title>Sequencing and chromosome-scale assembly of the giantPleurodeles waltlgenome.</title>
        <authorList>
            <person name="Brown T."/>
            <person name="Elewa A."/>
            <person name="Iarovenko S."/>
            <person name="Subramanian E."/>
            <person name="Araus A.J."/>
            <person name="Petzold A."/>
            <person name="Susuki M."/>
            <person name="Suzuki K.-i.T."/>
            <person name="Hayashi T."/>
            <person name="Toyoda A."/>
            <person name="Oliveira C."/>
            <person name="Osipova E."/>
            <person name="Leigh N.D."/>
            <person name="Simon A."/>
            <person name="Yun M.H."/>
        </authorList>
    </citation>
    <scope>NUCLEOTIDE SEQUENCE</scope>
    <source>
        <strain evidence="2">20211129_DDA</strain>
        <tissue evidence="2">Liver</tissue>
    </source>
</reference>
<dbReference type="InterPro" id="IPR001878">
    <property type="entry name" value="Znf_CCHC"/>
</dbReference>
<dbReference type="Gene3D" id="4.10.60.10">
    <property type="entry name" value="Zinc finger, CCHC-type"/>
    <property type="match status" value="1"/>
</dbReference>
<sequence length="318" mass="35950">MEHTETWMKEIEAKAYMKESDRENTAEVKEVKAKKQEKAVGYKEIKVIEKKNPNILCYRCGCPGHIVLSTVCNARTLTCRVCAKRGHLAKVCRSKRKMQNNSVKSVDYAQEELEEIVLAINGLLETNQQNMEPNNGGNLKKESSTELEKPHCDIMLESKPVRVLVDSGSLFTLISKNIYVDVLKGKIEDLQSADVKAVGYGGKRINILGIKWMDIWFNGNGVHGKVCVTCEGSDLLGWRHQKDLEIVPNPNAVEPVMIVEKMNVEYMETQETDVEWSERLMEHFPNIFTDKLGCVKGEMCSDRLVGGVWNVGVWNGEE</sequence>
<evidence type="ECO:0000313" key="3">
    <source>
        <dbReference type="Proteomes" id="UP001066276"/>
    </source>
</evidence>
<dbReference type="SMART" id="SM00343">
    <property type="entry name" value="ZnF_C2HC"/>
    <property type="match status" value="2"/>
</dbReference>
<dbReference type="PANTHER" id="PTHR37984:SF9">
    <property type="entry name" value="INTEGRASE CATALYTIC DOMAIN-CONTAINING PROTEIN"/>
    <property type="match status" value="1"/>
</dbReference>
<dbReference type="InterPro" id="IPR036875">
    <property type="entry name" value="Znf_CCHC_sf"/>
</dbReference>
<accession>A0AAV7TLC1</accession>
<evidence type="ECO:0000259" key="1">
    <source>
        <dbReference type="SMART" id="SM00343"/>
    </source>
</evidence>
<evidence type="ECO:0000313" key="2">
    <source>
        <dbReference type="EMBL" id="KAJ1177256.1"/>
    </source>
</evidence>
<proteinExistence type="predicted"/>
<comment type="caution">
    <text evidence="2">The sequence shown here is derived from an EMBL/GenBank/DDBJ whole genome shotgun (WGS) entry which is preliminary data.</text>
</comment>
<dbReference type="AlphaFoldDB" id="A0AAV7TLC1"/>
<keyword evidence="3" id="KW-1185">Reference proteome</keyword>
<dbReference type="SUPFAM" id="SSF57756">
    <property type="entry name" value="Retrovirus zinc finger-like domains"/>
    <property type="match status" value="1"/>
</dbReference>
<organism evidence="2 3">
    <name type="scientific">Pleurodeles waltl</name>
    <name type="common">Iberian ribbed newt</name>
    <dbReference type="NCBI Taxonomy" id="8319"/>
    <lineage>
        <taxon>Eukaryota</taxon>
        <taxon>Metazoa</taxon>
        <taxon>Chordata</taxon>
        <taxon>Craniata</taxon>
        <taxon>Vertebrata</taxon>
        <taxon>Euteleostomi</taxon>
        <taxon>Amphibia</taxon>
        <taxon>Batrachia</taxon>
        <taxon>Caudata</taxon>
        <taxon>Salamandroidea</taxon>
        <taxon>Salamandridae</taxon>
        <taxon>Pleurodelinae</taxon>
        <taxon>Pleurodeles</taxon>
    </lineage>
</organism>
<name>A0AAV7TLC1_PLEWA</name>
<dbReference type="GO" id="GO:0003676">
    <property type="term" value="F:nucleic acid binding"/>
    <property type="evidence" value="ECO:0007669"/>
    <property type="project" value="InterPro"/>
</dbReference>
<dbReference type="Proteomes" id="UP001066276">
    <property type="component" value="Chromosome 3_2"/>
</dbReference>
<feature type="domain" description="CCHC-type" evidence="1">
    <location>
        <begin position="56"/>
        <end position="74"/>
    </location>
</feature>